<gene>
    <name evidence="2" type="ORF">BACOVA_00693</name>
</gene>
<dbReference type="GeneID" id="52035298"/>
<dbReference type="AlphaFoldDB" id="A0AAN3ADT3"/>
<comment type="caution">
    <text evidence="2">The sequence shown here is derived from an EMBL/GenBank/DDBJ whole genome shotgun (WGS) entry which is preliminary data.</text>
</comment>
<evidence type="ECO:0000256" key="1">
    <source>
        <dbReference type="SAM" id="MobiDB-lite"/>
    </source>
</evidence>
<dbReference type="RefSeq" id="WP_004297987.1">
    <property type="nucleotide sequence ID" value="NZ_DS264576.1"/>
</dbReference>
<sequence>MLIKKSNNPFAGKTKSAVGKKKTTGKRVGKSKQEKANNQLNRRIK</sequence>
<feature type="region of interest" description="Disordered" evidence="1">
    <location>
        <begin position="1"/>
        <end position="45"/>
    </location>
</feature>
<protein>
    <submittedName>
        <fullName evidence="2">Uncharacterized protein</fullName>
    </submittedName>
</protein>
<evidence type="ECO:0000313" key="2">
    <source>
        <dbReference type="EMBL" id="EDO13650.1"/>
    </source>
</evidence>
<dbReference type="EMBL" id="AAXF02000036">
    <property type="protein sequence ID" value="EDO13650.1"/>
    <property type="molecule type" value="Genomic_DNA"/>
</dbReference>
<feature type="compositionally biased region" description="Basic residues" evidence="1">
    <location>
        <begin position="18"/>
        <end position="30"/>
    </location>
</feature>
<accession>A0AAN3ADT3</accession>
<feature type="compositionally biased region" description="Polar residues" evidence="1">
    <location>
        <begin position="36"/>
        <end position="45"/>
    </location>
</feature>
<name>A0AAN3ADT3_BACO1</name>
<evidence type="ECO:0000313" key="3">
    <source>
        <dbReference type="Proteomes" id="UP000005475"/>
    </source>
</evidence>
<reference evidence="3" key="2">
    <citation type="submission" date="2007-04" db="EMBL/GenBank/DDBJ databases">
        <title>Draft genome sequence of Bacteroides ovatus (ATCC 8483).</title>
        <authorList>
            <person name="Sudarsanam P."/>
            <person name="Ley R."/>
            <person name="Guruge J."/>
            <person name="Turnbaugh P.J."/>
            <person name="Mahowald M."/>
            <person name="Liep D."/>
            <person name="Gordon J."/>
        </authorList>
    </citation>
    <scope>NUCLEOTIDE SEQUENCE [LARGE SCALE GENOMIC DNA]</scope>
    <source>
        <strain evidence="3">ATCC 8483 / DSM 1896 / JCM 5824 / BCRC 10623 / CCUG 4943 / NCTC 11153</strain>
    </source>
</reference>
<proteinExistence type="predicted"/>
<dbReference type="Proteomes" id="UP000005475">
    <property type="component" value="Unassembled WGS sequence"/>
</dbReference>
<organism evidence="2 3">
    <name type="scientific">Bacteroides ovatus (strain ATCC 8483 / DSM 1896 / JCM 5824 / BCRC 10623 / CCUG 4943 / NCTC 11153)</name>
    <dbReference type="NCBI Taxonomy" id="411476"/>
    <lineage>
        <taxon>Bacteria</taxon>
        <taxon>Pseudomonadati</taxon>
        <taxon>Bacteroidota</taxon>
        <taxon>Bacteroidia</taxon>
        <taxon>Bacteroidales</taxon>
        <taxon>Bacteroidaceae</taxon>
        <taxon>Bacteroides</taxon>
    </lineage>
</organism>
<reference evidence="2 3" key="1">
    <citation type="submission" date="2007-03" db="EMBL/GenBank/DDBJ databases">
        <authorList>
            <person name="Fulton L."/>
            <person name="Clifton S."/>
            <person name="Fulton B."/>
            <person name="Xu J."/>
            <person name="Minx P."/>
            <person name="Pepin K.H."/>
            <person name="Johnson M."/>
            <person name="Thiruvilangam P."/>
            <person name="Bhonagiri V."/>
            <person name="Nash W.E."/>
            <person name="Mardis E.R."/>
            <person name="Wilson R.K."/>
        </authorList>
    </citation>
    <scope>NUCLEOTIDE SEQUENCE [LARGE SCALE GENOMIC DNA]</scope>
    <source>
        <strain evidence="3">ATCC 8483 / DSM 1896 / JCM 5824 / BCRC 10623 / CCUG 4943 / NCTC 11153</strain>
    </source>
</reference>